<dbReference type="PANTHER" id="PTHR42792:SF1">
    <property type="entry name" value="FLAGELLAR HOOK-ASSOCIATED PROTEIN 3"/>
    <property type="match status" value="1"/>
</dbReference>
<evidence type="ECO:0000259" key="5">
    <source>
        <dbReference type="Pfam" id="PF00700"/>
    </source>
</evidence>
<comment type="similarity">
    <text evidence="2">Belongs to the bacterial flagellin family.</text>
</comment>
<keyword evidence="6" id="KW-0282">Flagellum</keyword>
<keyword evidence="7" id="KW-1185">Reference proteome</keyword>
<evidence type="ECO:0000256" key="1">
    <source>
        <dbReference type="ARBA" id="ARBA00004365"/>
    </source>
</evidence>
<dbReference type="Pfam" id="PF00700">
    <property type="entry name" value="Flagellin_C"/>
    <property type="match status" value="1"/>
</dbReference>
<dbReference type="PANTHER" id="PTHR42792">
    <property type="entry name" value="FLAGELLIN"/>
    <property type="match status" value="1"/>
</dbReference>
<dbReference type="GO" id="GO:0005198">
    <property type="term" value="F:structural molecule activity"/>
    <property type="evidence" value="ECO:0007669"/>
    <property type="project" value="InterPro"/>
</dbReference>
<proteinExistence type="inferred from homology"/>
<keyword evidence="3" id="KW-0975">Bacterial flagellum</keyword>
<organism evidence="6 7">
    <name type="scientific">Dethiobacter alkaliphilus AHT 1</name>
    <dbReference type="NCBI Taxonomy" id="555088"/>
    <lineage>
        <taxon>Bacteria</taxon>
        <taxon>Bacillati</taxon>
        <taxon>Bacillota</taxon>
        <taxon>Dethiobacteria</taxon>
        <taxon>Dethiobacterales</taxon>
        <taxon>Dethiobacteraceae</taxon>
        <taxon>Dethiobacter</taxon>
    </lineage>
</organism>
<comment type="caution">
    <text evidence="6">The sequence shown here is derived from an EMBL/GenBank/DDBJ whole genome shotgun (WGS) entry which is preliminary data.</text>
</comment>
<dbReference type="InterPro" id="IPR013384">
    <property type="entry name" value="Flagell_FlgL"/>
</dbReference>
<dbReference type="InterPro" id="IPR046358">
    <property type="entry name" value="Flagellin_C"/>
</dbReference>
<dbReference type="EMBL" id="ACJM01000016">
    <property type="protein sequence ID" value="EEG76539.1"/>
    <property type="molecule type" value="Genomic_DNA"/>
</dbReference>
<sequence>MRVTHQIIKNTVIRNVNRNLSTMNHYQNMLSSGKAINKPSEDPIAVSRILGYNTSLDNNEQYKRNIDTARSWIDTTEDALHGINEVLQRARELAVYGANDSLSPEDRRALAMEVDELTNVLVQFANTSYEGRNVFAGHQTTTVPFHRDGEGEVDYHGDEGAIRWEVAPNVIIQGNIDGESLFMHEDSQIFSRMNELKDALNRADTADINQSIADLSQSIDWVLDKRAAHGALSNGLELTENNNGAQKLNLTTLRSKLEDIDFAETFMNYSTMDTLYRASLSAGARIMVPSLVDFLR</sequence>
<dbReference type="RefSeq" id="WP_008518267.1">
    <property type="nucleotide sequence ID" value="NZ_ACJM01000016.1"/>
</dbReference>
<feature type="domain" description="Flagellin N-terminal" evidence="4">
    <location>
        <begin position="4"/>
        <end position="140"/>
    </location>
</feature>
<keyword evidence="6" id="KW-0969">Cilium</keyword>
<dbReference type="NCBIfam" id="TIGR02550">
    <property type="entry name" value="flagell_flgL"/>
    <property type="match status" value="1"/>
</dbReference>
<dbReference type="STRING" id="555088.DealDRAFT_2651"/>
<dbReference type="SUPFAM" id="SSF64518">
    <property type="entry name" value="Phase 1 flagellin"/>
    <property type="match status" value="1"/>
</dbReference>
<comment type="subcellular location">
    <subcellularLocation>
        <location evidence="1">Bacterial flagellum</location>
    </subcellularLocation>
</comment>
<name>C0GJJ2_DETAL</name>
<dbReference type="AlphaFoldDB" id="C0GJJ2"/>
<evidence type="ECO:0000256" key="3">
    <source>
        <dbReference type="ARBA" id="ARBA00023143"/>
    </source>
</evidence>
<dbReference type="OrthoDB" id="9758307at2"/>
<gene>
    <name evidence="6" type="ORF">DealDRAFT_2651</name>
</gene>
<feature type="domain" description="Flagellin C-terminal" evidence="5">
    <location>
        <begin position="219"/>
        <end position="293"/>
    </location>
</feature>
<reference evidence="6 7" key="1">
    <citation type="submission" date="2009-02" db="EMBL/GenBank/DDBJ databases">
        <title>Sequencing of the draft genome and assembly of Dethiobacter alkaliphilus AHT 1.</title>
        <authorList>
            <consortium name="US DOE Joint Genome Institute (JGI-PGF)"/>
            <person name="Lucas S."/>
            <person name="Copeland A."/>
            <person name="Lapidus A."/>
            <person name="Glavina del Rio T."/>
            <person name="Dalin E."/>
            <person name="Tice H."/>
            <person name="Bruce D."/>
            <person name="Goodwin L."/>
            <person name="Pitluck S."/>
            <person name="Larimer F."/>
            <person name="Land M.L."/>
            <person name="Hauser L."/>
            <person name="Muyzer G."/>
        </authorList>
    </citation>
    <scope>NUCLEOTIDE SEQUENCE [LARGE SCALE GENOMIC DNA]</scope>
    <source>
        <strain evidence="6 7">AHT 1</strain>
    </source>
</reference>
<evidence type="ECO:0000256" key="2">
    <source>
        <dbReference type="ARBA" id="ARBA00005709"/>
    </source>
</evidence>
<protein>
    <submittedName>
        <fullName evidence="6">Flagellar hook-associated protein 3</fullName>
    </submittedName>
</protein>
<dbReference type="eggNOG" id="COG1344">
    <property type="taxonomic scope" value="Bacteria"/>
</dbReference>
<dbReference type="Pfam" id="PF00669">
    <property type="entry name" value="Flagellin_N"/>
    <property type="match status" value="1"/>
</dbReference>
<accession>C0GJJ2</accession>
<dbReference type="Proteomes" id="UP000006443">
    <property type="component" value="Unassembled WGS sequence"/>
</dbReference>
<evidence type="ECO:0000313" key="6">
    <source>
        <dbReference type="EMBL" id="EEG76539.1"/>
    </source>
</evidence>
<keyword evidence="6" id="KW-0966">Cell projection</keyword>
<dbReference type="Gene3D" id="1.20.1330.10">
    <property type="entry name" value="f41 fragment of flagellin, N-terminal domain"/>
    <property type="match status" value="1"/>
</dbReference>
<dbReference type="GO" id="GO:0071973">
    <property type="term" value="P:bacterial-type flagellum-dependent cell motility"/>
    <property type="evidence" value="ECO:0007669"/>
    <property type="project" value="InterPro"/>
</dbReference>
<evidence type="ECO:0000259" key="4">
    <source>
        <dbReference type="Pfam" id="PF00669"/>
    </source>
</evidence>
<evidence type="ECO:0000313" key="7">
    <source>
        <dbReference type="Proteomes" id="UP000006443"/>
    </source>
</evidence>
<dbReference type="GO" id="GO:0009424">
    <property type="term" value="C:bacterial-type flagellum hook"/>
    <property type="evidence" value="ECO:0007669"/>
    <property type="project" value="InterPro"/>
</dbReference>
<dbReference type="InterPro" id="IPR001492">
    <property type="entry name" value="Flagellin"/>
</dbReference>
<dbReference type="InterPro" id="IPR001029">
    <property type="entry name" value="Flagellin_N"/>
</dbReference>